<dbReference type="PROSITE" id="PS50234">
    <property type="entry name" value="VWFA"/>
    <property type="match status" value="1"/>
</dbReference>
<protein>
    <submittedName>
        <fullName evidence="5">Uncharacterized protein LOC111130206</fullName>
    </submittedName>
</protein>
<dbReference type="RefSeq" id="XP_022332695.1">
    <property type="nucleotide sequence ID" value="XM_022476987.1"/>
</dbReference>
<dbReference type="Pfam" id="PF02825">
    <property type="entry name" value="WWE"/>
    <property type="match status" value="1"/>
</dbReference>
<organism evidence="4 5">
    <name type="scientific">Crassostrea virginica</name>
    <name type="common">Eastern oyster</name>
    <dbReference type="NCBI Taxonomy" id="6565"/>
    <lineage>
        <taxon>Eukaryota</taxon>
        <taxon>Metazoa</taxon>
        <taxon>Spiralia</taxon>
        <taxon>Lophotrochozoa</taxon>
        <taxon>Mollusca</taxon>
        <taxon>Bivalvia</taxon>
        <taxon>Autobranchia</taxon>
        <taxon>Pteriomorphia</taxon>
        <taxon>Ostreida</taxon>
        <taxon>Ostreoidea</taxon>
        <taxon>Ostreidae</taxon>
        <taxon>Crassostrea</taxon>
    </lineage>
</organism>
<dbReference type="InterPro" id="IPR037197">
    <property type="entry name" value="WWE_dom_sf"/>
</dbReference>
<evidence type="ECO:0000313" key="4">
    <source>
        <dbReference type="Proteomes" id="UP000694844"/>
    </source>
</evidence>
<dbReference type="SUPFAM" id="SSF117839">
    <property type="entry name" value="WWE domain"/>
    <property type="match status" value="1"/>
</dbReference>
<keyword evidence="4" id="KW-1185">Reference proteome</keyword>
<feature type="domain" description="MIB/HERC2" evidence="3">
    <location>
        <begin position="368"/>
        <end position="440"/>
    </location>
</feature>
<dbReference type="GO" id="GO:0046872">
    <property type="term" value="F:metal ion binding"/>
    <property type="evidence" value="ECO:0007669"/>
    <property type="project" value="InterPro"/>
</dbReference>
<dbReference type="SUPFAM" id="SSF53300">
    <property type="entry name" value="vWA-like"/>
    <property type="match status" value="1"/>
</dbReference>
<dbReference type="InterPro" id="IPR004170">
    <property type="entry name" value="WWE_dom"/>
</dbReference>
<feature type="domain" description="MIB/HERC2" evidence="3">
    <location>
        <begin position="294"/>
        <end position="368"/>
    </location>
</feature>
<dbReference type="SMART" id="SM00327">
    <property type="entry name" value="VWA"/>
    <property type="match status" value="1"/>
</dbReference>
<evidence type="ECO:0000259" key="3">
    <source>
        <dbReference type="PROSITE" id="PS51416"/>
    </source>
</evidence>
<dbReference type="AlphaFoldDB" id="A0A8B8DXN0"/>
<dbReference type="InterPro" id="IPR036465">
    <property type="entry name" value="vWFA_dom_sf"/>
</dbReference>
<dbReference type="Proteomes" id="UP000694844">
    <property type="component" value="Chromosome 4"/>
</dbReference>
<dbReference type="SUPFAM" id="SSF159034">
    <property type="entry name" value="Mib/herc2 domain-like"/>
    <property type="match status" value="2"/>
</dbReference>
<dbReference type="Gene3D" id="3.40.50.410">
    <property type="entry name" value="von Willebrand factor, type A domain"/>
    <property type="match status" value="1"/>
</dbReference>
<evidence type="ECO:0000313" key="5">
    <source>
        <dbReference type="RefSeq" id="XP_022332695.1"/>
    </source>
</evidence>
<dbReference type="GO" id="GO:0016567">
    <property type="term" value="P:protein ubiquitination"/>
    <property type="evidence" value="ECO:0007669"/>
    <property type="project" value="InterPro"/>
</dbReference>
<dbReference type="Gene3D" id="3.30.720.50">
    <property type="match status" value="1"/>
</dbReference>
<dbReference type="InterPro" id="IPR010606">
    <property type="entry name" value="Mib_Herc2"/>
</dbReference>
<dbReference type="KEGG" id="cvn:111130206"/>
<dbReference type="PROSITE" id="PS50918">
    <property type="entry name" value="WWE"/>
    <property type="match status" value="1"/>
</dbReference>
<dbReference type="PANTHER" id="PTHR24202:SF4">
    <property type="entry name" value="E3 UBIQUITIN-PROTEIN LIGASE MIB2-RELATED"/>
    <property type="match status" value="1"/>
</dbReference>
<gene>
    <name evidence="5" type="primary">LOC111130206</name>
</gene>
<proteinExistence type="predicted"/>
<dbReference type="PROSITE" id="PS51416">
    <property type="entry name" value="MIB_HERC2"/>
    <property type="match status" value="2"/>
</dbReference>
<dbReference type="PANTHER" id="PTHR24202">
    <property type="entry name" value="E3 UBIQUITIN-PROTEIN LIGASE MIB2"/>
    <property type="match status" value="1"/>
</dbReference>
<accession>A0A8B8DXN0</accession>
<dbReference type="GO" id="GO:0005737">
    <property type="term" value="C:cytoplasm"/>
    <property type="evidence" value="ECO:0007669"/>
    <property type="project" value="TreeGrafter"/>
</dbReference>
<name>A0A8B8DXN0_CRAVI</name>
<feature type="domain" description="VWFA" evidence="1">
    <location>
        <begin position="37"/>
        <end position="237"/>
    </location>
</feature>
<sequence>MEIETDILLDNWIFKEESQINLLSLQQNGCVHGTYVTTVFLLDTSDSMCGEGLEQMKSAFKDILNEFSLHPNISENVMVITFGRDVKVLQYYSTDYKEIVKCVDNLTCEGGSPLRRGIELCICGIEPAPCTSIGSFIVRTRIVIITDGKPTDSGDDVDIDESLGLNETREEVFDIVNKIGKRNPIFCIPVGKTPDICFLGASLIGSPGGKIIPFEDARHFGRYALNIDLASKVLQRMPEFNKVSRETIKKEVWRIKSVSEKDLDDVCELIEKKDVYKSSYLIAKELFEKQEEEYRERDANMPNIGTRVRRGPDWKWQNQDGGGSGTVTGHSRRIGWLNVQWDTGLALNYRYGTNGFITAYDIEPCDEPRILLNEPIAVGCLVRRGLDWKWGNQDGGAGNIGTVYRLKTPTEVYVRWPDGNKSNYRYGYQNYYDVELCDPFDKTVQEALQAEREATKKKHELILDKRRDTFPLFAVDGTSSKRGGSSFVRKVGTHPDIIPSEHRQERMYFKNPTAMLSEKVWQWRAFDNTWKTFPKDVIDTIENCSEDKENIVIINLNGQTCKLNLQRKVMKNTVTKEETDIRLCRISQ</sequence>
<reference evidence="5" key="1">
    <citation type="submission" date="2025-08" db="UniProtKB">
        <authorList>
            <consortium name="RefSeq"/>
        </authorList>
    </citation>
    <scope>IDENTIFICATION</scope>
    <source>
        <tissue evidence="5">Whole sample</tissue>
    </source>
</reference>
<dbReference type="InterPro" id="IPR037252">
    <property type="entry name" value="Mib_Herc2_sf"/>
</dbReference>
<dbReference type="GeneID" id="111130206"/>
<feature type="domain" description="WWE" evidence="2">
    <location>
        <begin position="507"/>
        <end position="583"/>
    </location>
</feature>
<evidence type="ECO:0000259" key="1">
    <source>
        <dbReference type="PROSITE" id="PS50234"/>
    </source>
</evidence>
<dbReference type="OrthoDB" id="6144529at2759"/>
<dbReference type="InterPro" id="IPR002035">
    <property type="entry name" value="VWF_A"/>
</dbReference>
<dbReference type="Gene3D" id="2.30.30.40">
    <property type="entry name" value="SH3 Domains"/>
    <property type="match status" value="2"/>
</dbReference>
<dbReference type="Pfam" id="PF06701">
    <property type="entry name" value="MIB_HERC2"/>
    <property type="match status" value="2"/>
</dbReference>
<dbReference type="Pfam" id="PF13519">
    <property type="entry name" value="VWA_2"/>
    <property type="match status" value="1"/>
</dbReference>
<dbReference type="GO" id="GO:0004842">
    <property type="term" value="F:ubiquitin-protein transferase activity"/>
    <property type="evidence" value="ECO:0007669"/>
    <property type="project" value="InterPro"/>
</dbReference>
<evidence type="ECO:0000259" key="2">
    <source>
        <dbReference type="PROSITE" id="PS50918"/>
    </source>
</evidence>